<name>A0ABD3TD23_9LAMI</name>
<sequence length="95" mass="10441">MAPESDKTNVFSRTHHLVLARVLKASVSVHSVTVSELLQIQLRSYSHKLLVSANMDLLPLSCESLALSLVGDRNALLTAVNHEVPPPPFFPIDEK</sequence>
<evidence type="ECO:0000313" key="2">
    <source>
        <dbReference type="Proteomes" id="UP001634393"/>
    </source>
</evidence>
<dbReference type="Proteomes" id="UP001634393">
    <property type="component" value="Unassembled WGS sequence"/>
</dbReference>
<accession>A0ABD3TD23</accession>
<evidence type="ECO:0000313" key="1">
    <source>
        <dbReference type="EMBL" id="KAL3834894.1"/>
    </source>
</evidence>
<organism evidence="1 2">
    <name type="scientific">Penstemon smallii</name>
    <dbReference type="NCBI Taxonomy" id="265156"/>
    <lineage>
        <taxon>Eukaryota</taxon>
        <taxon>Viridiplantae</taxon>
        <taxon>Streptophyta</taxon>
        <taxon>Embryophyta</taxon>
        <taxon>Tracheophyta</taxon>
        <taxon>Spermatophyta</taxon>
        <taxon>Magnoliopsida</taxon>
        <taxon>eudicotyledons</taxon>
        <taxon>Gunneridae</taxon>
        <taxon>Pentapetalae</taxon>
        <taxon>asterids</taxon>
        <taxon>lamiids</taxon>
        <taxon>Lamiales</taxon>
        <taxon>Plantaginaceae</taxon>
        <taxon>Cheloneae</taxon>
        <taxon>Penstemon</taxon>
    </lineage>
</organism>
<keyword evidence="2" id="KW-1185">Reference proteome</keyword>
<dbReference type="AlphaFoldDB" id="A0ABD3TD23"/>
<reference evidence="1 2" key="1">
    <citation type="submission" date="2024-12" db="EMBL/GenBank/DDBJ databases">
        <title>The unique morphological basis and parallel evolutionary history of personate flowers in Penstemon.</title>
        <authorList>
            <person name="Depatie T.H."/>
            <person name="Wessinger C.A."/>
        </authorList>
    </citation>
    <scope>NUCLEOTIDE SEQUENCE [LARGE SCALE GENOMIC DNA]</scope>
    <source>
        <strain evidence="1">WTNN_2</strain>
        <tissue evidence="1">Leaf</tissue>
    </source>
</reference>
<gene>
    <name evidence="1" type="ORF">ACJIZ3_009630</name>
</gene>
<dbReference type="EMBL" id="JBJXBP010000004">
    <property type="protein sequence ID" value="KAL3834894.1"/>
    <property type="molecule type" value="Genomic_DNA"/>
</dbReference>
<comment type="caution">
    <text evidence="1">The sequence shown here is derived from an EMBL/GenBank/DDBJ whole genome shotgun (WGS) entry which is preliminary data.</text>
</comment>
<proteinExistence type="predicted"/>
<protein>
    <submittedName>
        <fullName evidence="1">Uncharacterized protein</fullName>
    </submittedName>
</protein>